<dbReference type="AlphaFoldDB" id="A0AAE0EVS7"/>
<gene>
    <name evidence="2" type="ORF">CYMTET_48266</name>
</gene>
<dbReference type="EMBL" id="LGRX02033259">
    <property type="protein sequence ID" value="KAK3242019.1"/>
    <property type="molecule type" value="Genomic_DNA"/>
</dbReference>
<dbReference type="Proteomes" id="UP001190700">
    <property type="component" value="Unassembled WGS sequence"/>
</dbReference>
<protein>
    <submittedName>
        <fullName evidence="2">Uncharacterized protein</fullName>
    </submittedName>
</protein>
<reference evidence="2 3" key="1">
    <citation type="journal article" date="2015" name="Genome Biol. Evol.">
        <title>Comparative Genomics of a Bacterivorous Green Alga Reveals Evolutionary Causalities and Consequences of Phago-Mixotrophic Mode of Nutrition.</title>
        <authorList>
            <person name="Burns J.A."/>
            <person name="Paasch A."/>
            <person name="Narechania A."/>
            <person name="Kim E."/>
        </authorList>
    </citation>
    <scope>NUCLEOTIDE SEQUENCE [LARGE SCALE GENOMIC DNA]</scope>
    <source>
        <strain evidence="2 3">PLY_AMNH</strain>
    </source>
</reference>
<accession>A0AAE0EVS7</accession>
<feature type="compositionally biased region" description="Basic and acidic residues" evidence="1">
    <location>
        <begin position="110"/>
        <end position="131"/>
    </location>
</feature>
<keyword evidence="3" id="KW-1185">Reference proteome</keyword>
<name>A0AAE0EVS7_9CHLO</name>
<comment type="caution">
    <text evidence="2">The sequence shown here is derived from an EMBL/GenBank/DDBJ whole genome shotgun (WGS) entry which is preliminary data.</text>
</comment>
<evidence type="ECO:0000313" key="2">
    <source>
        <dbReference type="EMBL" id="KAK3242019.1"/>
    </source>
</evidence>
<feature type="region of interest" description="Disordered" evidence="1">
    <location>
        <begin position="109"/>
        <end position="140"/>
    </location>
</feature>
<evidence type="ECO:0000256" key="1">
    <source>
        <dbReference type="SAM" id="MobiDB-lite"/>
    </source>
</evidence>
<organism evidence="2 3">
    <name type="scientific">Cymbomonas tetramitiformis</name>
    <dbReference type="NCBI Taxonomy" id="36881"/>
    <lineage>
        <taxon>Eukaryota</taxon>
        <taxon>Viridiplantae</taxon>
        <taxon>Chlorophyta</taxon>
        <taxon>Pyramimonadophyceae</taxon>
        <taxon>Pyramimonadales</taxon>
        <taxon>Pyramimonadaceae</taxon>
        <taxon>Cymbomonas</taxon>
    </lineage>
</organism>
<sequence length="140" mass="15095">MGSGPRAAAAAAEHDVLVQRYASRGGQRIEAAAESVQLLAAWKAAAGCMCTRRNRRFTRNGKTRAPGRSPAENIAVTSSIRRSTRHLGGIVLKPLQDPPVETVDDVWEFSENRGGKEITKSGEDPPRREPGAEDGLDISF</sequence>
<evidence type="ECO:0000313" key="3">
    <source>
        <dbReference type="Proteomes" id="UP001190700"/>
    </source>
</evidence>
<proteinExistence type="predicted"/>